<reference evidence="2" key="1">
    <citation type="journal article" date="2023" name="Mol. Phylogenet. Evol.">
        <title>Genome-scale phylogeny and comparative genomics of the fungal order Sordariales.</title>
        <authorList>
            <person name="Hensen N."/>
            <person name="Bonometti L."/>
            <person name="Westerberg I."/>
            <person name="Brannstrom I.O."/>
            <person name="Guillou S."/>
            <person name="Cros-Aarteil S."/>
            <person name="Calhoun S."/>
            <person name="Haridas S."/>
            <person name="Kuo A."/>
            <person name="Mondo S."/>
            <person name="Pangilinan J."/>
            <person name="Riley R."/>
            <person name="LaButti K."/>
            <person name="Andreopoulos B."/>
            <person name="Lipzen A."/>
            <person name="Chen C."/>
            <person name="Yan M."/>
            <person name="Daum C."/>
            <person name="Ng V."/>
            <person name="Clum A."/>
            <person name="Steindorff A."/>
            <person name="Ohm R.A."/>
            <person name="Martin F."/>
            <person name="Silar P."/>
            <person name="Natvig D.O."/>
            <person name="Lalanne C."/>
            <person name="Gautier V."/>
            <person name="Ament-Velasquez S.L."/>
            <person name="Kruys A."/>
            <person name="Hutchinson M.I."/>
            <person name="Powell A.J."/>
            <person name="Barry K."/>
            <person name="Miller A.N."/>
            <person name="Grigoriev I.V."/>
            <person name="Debuchy R."/>
            <person name="Gladieux P."/>
            <person name="Hiltunen Thoren M."/>
            <person name="Johannesson H."/>
        </authorList>
    </citation>
    <scope>NUCLEOTIDE SEQUENCE</scope>
    <source>
        <strain evidence="2">CBS 955.72</strain>
    </source>
</reference>
<evidence type="ECO:0000313" key="3">
    <source>
        <dbReference type="Proteomes" id="UP001275084"/>
    </source>
</evidence>
<dbReference type="AlphaFoldDB" id="A0AAJ0HXT9"/>
<reference evidence="2" key="2">
    <citation type="submission" date="2023-06" db="EMBL/GenBank/DDBJ databases">
        <authorList>
            <consortium name="Lawrence Berkeley National Laboratory"/>
            <person name="Haridas S."/>
            <person name="Hensen N."/>
            <person name="Bonometti L."/>
            <person name="Westerberg I."/>
            <person name="Brannstrom I.O."/>
            <person name="Guillou S."/>
            <person name="Cros-Aarteil S."/>
            <person name="Calhoun S."/>
            <person name="Kuo A."/>
            <person name="Mondo S."/>
            <person name="Pangilinan J."/>
            <person name="Riley R."/>
            <person name="Labutti K."/>
            <person name="Andreopoulos B."/>
            <person name="Lipzen A."/>
            <person name="Chen C."/>
            <person name="Yanf M."/>
            <person name="Daum C."/>
            <person name="Ng V."/>
            <person name="Clum A."/>
            <person name="Steindorff A."/>
            <person name="Ohm R."/>
            <person name="Martin F."/>
            <person name="Silar P."/>
            <person name="Natvig D."/>
            <person name="Lalanne C."/>
            <person name="Gautier V."/>
            <person name="Ament-Velasquez S.L."/>
            <person name="Kruys A."/>
            <person name="Hutchinson M.I."/>
            <person name="Powell A.J."/>
            <person name="Barry K."/>
            <person name="Miller A.N."/>
            <person name="Grigoriev I.V."/>
            <person name="Debuchy R."/>
            <person name="Gladieux P."/>
            <person name="Thoren M.H."/>
            <person name="Johannesson H."/>
        </authorList>
    </citation>
    <scope>NUCLEOTIDE SEQUENCE</scope>
    <source>
        <strain evidence="2">CBS 955.72</strain>
    </source>
</reference>
<dbReference type="InterPro" id="IPR011333">
    <property type="entry name" value="SKP1/BTB/POZ_sf"/>
</dbReference>
<organism evidence="2 3">
    <name type="scientific">Lasiosphaeria hispida</name>
    <dbReference type="NCBI Taxonomy" id="260671"/>
    <lineage>
        <taxon>Eukaryota</taxon>
        <taxon>Fungi</taxon>
        <taxon>Dikarya</taxon>
        <taxon>Ascomycota</taxon>
        <taxon>Pezizomycotina</taxon>
        <taxon>Sordariomycetes</taxon>
        <taxon>Sordariomycetidae</taxon>
        <taxon>Sordariales</taxon>
        <taxon>Lasiosphaeriaceae</taxon>
        <taxon>Lasiosphaeria</taxon>
    </lineage>
</organism>
<dbReference type="EMBL" id="JAUIQD010000001">
    <property type="protein sequence ID" value="KAK3364677.1"/>
    <property type="molecule type" value="Genomic_DNA"/>
</dbReference>
<protein>
    <recommendedName>
        <fullName evidence="4">BTB domain-containing protein</fullName>
    </recommendedName>
</protein>
<feature type="region of interest" description="Disordered" evidence="1">
    <location>
        <begin position="318"/>
        <end position="337"/>
    </location>
</feature>
<gene>
    <name evidence="2" type="ORF">B0T25DRAFT_530786</name>
</gene>
<name>A0AAJ0HXT9_9PEZI</name>
<evidence type="ECO:0008006" key="4">
    <source>
        <dbReference type="Google" id="ProtNLM"/>
    </source>
</evidence>
<feature type="region of interest" description="Disordered" evidence="1">
    <location>
        <begin position="23"/>
        <end position="65"/>
    </location>
</feature>
<keyword evidence="3" id="KW-1185">Reference proteome</keyword>
<dbReference type="Proteomes" id="UP001275084">
    <property type="component" value="Unassembled WGS sequence"/>
</dbReference>
<sequence length="367" mass="40606">MFLCVDPDGDVVLKLEYPNDPFAPECSSASTRTQKPDSNALAKGDSSLNTSSSQDTAESEEADTTELVTFRVSSRHLILASPVFKSALTGGWKEGVKTEGELQINSQGWDTTALSIFLNAIHCQYKRVPRSLELEMLAKVAVIVDYYAAHQAIEILGPTWINGLRSSLPTTTCHNRTIALWICVSWVFGDESAFGAATKVAIHHGRSNMTNFSLPIPSRVIEQINRDRKLQVNRIFNGLSGLQRDLLYNRKGCGVECRTMQIGALTRLLSSTSLLNHSLEKDYQALSVAQLLQKVRAAVCPTWYGMFVQEEKKQDPYTYGYGQQPKKEPPTHKPHECSTPGNAFHVAISSIAQEVNGVWVGLNVKNY</sequence>
<feature type="compositionally biased region" description="Basic and acidic residues" evidence="1">
    <location>
        <begin position="325"/>
        <end position="336"/>
    </location>
</feature>
<comment type="caution">
    <text evidence="2">The sequence shown here is derived from an EMBL/GenBank/DDBJ whole genome shotgun (WGS) entry which is preliminary data.</text>
</comment>
<feature type="compositionally biased region" description="Polar residues" evidence="1">
    <location>
        <begin position="27"/>
        <end position="37"/>
    </location>
</feature>
<evidence type="ECO:0000256" key="1">
    <source>
        <dbReference type="SAM" id="MobiDB-lite"/>
    </source>
</evidence>
<dbReference type="Gene3D" id="3.30.710.10">
    <property type="entry name" value="Potassium Channel Kv1.1, Chain A"/>
    <property type="match status" value="1"/>
</dbReference>
<evidence type="ECO:0000313" key="2">
    <source>
        <dbReference type="EMBL" id="KAK3364677.1"/>
    </source>
</evidence>
<accession>A0AAJ0HXT9</accession>
<proteinExistence type="predicted"/>